<dbReference type="SUPFAM" id="SSF53335">
    <property type="entry name" value="S-adenosyl-L-methionine-dependent methyltransferases"/>
    <property type="match status" value="1"/>
</dbReference>
<dbReference type="Gene3D" id="3.40.50.150">
    <property type="entry name" value="Vaccinia Virus protein VP39"/>
    <property type="match status" value="1"/>
</dbReference>
<accession>A0A4R6H3F8</accession>
<dbReference type="InterPro" id="IPR029063">
    <property type="entry name" value="SAM-dependent_MTases_sf"/>
</dbReference>
<evidence type="ECO:0008006" key="3">
    <source>
        <dbReference type="Google" id="ProtNLM"/>
    </source>
</evidence>
<sequence length="293" mass="33837">MDSLIKNIDHQIAFNQGKNLFLDKPELFQFAHETVNALSQIDHLNPASIEALIDYTTDKAIEEFYRVNQYYSFDLKAKNNLRAIYVDLFQAFQTKTNSVETISKEHYEKLKDWLRDNNPFAEKIYQHADENVKPVACSEYTAQLQINILRLDISQLMQPVLDVGCGQNGHLVNHLRDQGIEAYGIDRFNFSNSNLITADWLEYNYGKGKWGTIVSNLGFSNHFNHHHLREDGNYLAYGQTYMNILHALKTGGCFHYAPDLPFIEKYLDKAQFGLSQYEINGYDFKTSVVKKLG</sequence>
<dbReference type="Proteomes" id="UP000294848">
    <property type="component" value="Unassembled WGS sequence"/>
</dbReference>
<dbReference type="AlphaFoldDB" id="A0A4R6H3F8"/>
<proteinExistence type="predicted"/>
<dbReference type="EMBL" id="SNWI01000004">
    <property type="protein sequence ID" value="TDO02590.1"/>
    <property type="molecule type" value="Genomic_DNA"/>
</dbReference>
<dbReference type="OrthoDB" id="2615562at2"/>
<organism evidence="1 2">
    <name type="scientific">Sunxiuqinia elliptica</name>
    <dbReference type="NCBI Taxonomy" id="655355"/>
    <lineage>
        <taxon>Bacteria</taxon>
        <taxon>Pseudomonadati</taxon>
        <taxon>Bacteroidota</taxon>
        <taxon>Bacteroidia</taxon>
        <taxon>Marinilabiliales</taxon>
        <taxon>Prolixibacteraceae</taxon>
        <taxon>Sunxiuqinia</taxon>
    </lineage>
</organism>
<protein>
    <recommendedName>
        <fullName evidence="3">Class I SAM-dependent methyltransferase</fullName>
    </recommendedName>
</protein>
<comment type="caution">
    <text evidence="1">The sequence shown here is derived from an EMBL/GenBank/DDBJ whole genome shotgun (WGS) entry which is preliminary data.</text>
</comment>
<evidence type="ECO:0000313" key="2">
    <source>
        <dbReference type="Proteomes" id="UP000294848"/>
    </source>
</evidence>
<evidence type="ECO:0000313" key="1">
    <source>
        <dbReference type="EMBL" id="TDO02590.1"/>
    </source>
</evidence>
<dbReference type="RefSeq" id="WP_133464851.1">
    <property type="nucleotide sequence ID" value="NZ_SNWI01000004.1"/>
</dbReference>
<reference evidence="1 2" key="1">
    <citation type="submission" date="2019-03" db="EMBL/GenBank/DDBJ databases">
        <title>Freshwater and sediment microbial communities from various areas in North America, analyzing microbe dynamics in response to fracking.</title>
        <authorList>
            <person name="Lamendella R."/>
        </authorList>
    </citation>
    <scope>NUCLEOTIDE SEQUENCE [LARGE SCALE GENOMIC DNA]</scope>
    <source>
        <strain evidence="1 2">114D</strain>
    </source>
</reference>
<gene>
    <name evidence="1" type="ORF">DET52_10455</name>
</gene>
<name>A0A4R6H3F8_9BACT</name>